<sequence>MMGSTGQSESAYAATRTVYGVSEPISTGGPTEIDVVKNNELEKFLADAGLYESQEEAIKREEVLGRLDQIVKKWVRNVSCAKGHSEHLAQEANAKIFTFGSYRLGVHGPGADIDTLCVGPRYATREDFFGELHNMLLEMEEIQELHPVPDAHVPVMKFKFNEISIDLLYANVALWVIPEDLDVSQESILHGVDEQTVRSLNGCRVTDQVLHLVPSIQSFRTTLRCMRLWAKRRGVYSNVTGFLGGINWALLVARICQLYPNAIPSMLVSRFFRVYSMWRWPNPVLLCPIQEGSLGLPYWDPRRNFKDRTHLMPIITPAYPCMNSSYNVSTSTLRVMTEEFQRGNDICEAIEASGASWVNLFEPFAFFEAYKNYLQIDISAENNDEMMSWKGWVESRIRMLTLKIERDTSGVLQCHPCPGEFSDKDKPFRHSYFMGLRRKQGTNPQQGEQFDIRLTVEDFKSDVYQYSFWKSTMSIHVCHVKRKNIPNFVFPGGVRPSQPAKPPLATAKVTRTARRKRKQDDVVSRSDASLQGETIEPKRLETDNCDTSSSSSLVEKSHADIPSIKSTSSPAVPSPSEAMTDTLLVKQFIEPILDQPDASQAFDGLGDDELNGGGCSFFDASERQGAETVVTSDKGDENGNSSLALNDEYLEELEPAVLDAPSSGLATTSALINSQKPMLRLSFTSLRRTTENGA</sequence>
<organism evidence="18 19">
    <name type="scientific">Cuscuta australis</name>
    <dbReference type="NCBI Taxonomy" id="267555"/>
    <lineage>
        <taxon>Eukaryota</taxon>
        <taxon>Viridiplantae</taxon>
        <taxon>Streptophyta</taxon>
        <taxon>Embryophyta</taxon>
        <taxon>Tracheophyta</taxon>
        <taxon>Spermatophyta</taxon>
        <taxon>Magnoliopsida</taxon>
        <taxon>eudicotyledons</taxon>
        <taxon>Gunneridae</taxon>
        <taxon>Pentapetalae</taxon>
        <taxon>asterids</taxon>
        <taxon>lamiids</taxon>
        <taxon>Solanales</taxon>
        <taxon>Convolvulaceae</taxon>
        <taxon>Cuscuteae</taxon>
        <taxon>Cuscuta</taxon>
        <taxon>Cuscuta subgen. Grammica</taxon>
        <taxon>Cuscuta sect. Cleistogrammica</taxon>
    </lineage>
</organism>
<dbReference type="Proteomes" id="UP000249390">
    <property type="component" value="Unassembled WGS sequence"/>
</dbReference>
<comment type="cofactor">
    <cofactor evidence="1">
        <name>Mn(2+)</name>
        <dbReference type="ChEBI" id="CHEBI:29035"/>
    </cofactor>
</comment>
<dbReference type="CDD" id="cd05402">
    <property type="entry name" value="NT_PAP_TUTase"/>
    <property type="match status" value="1"/>
</dbReference>
<evidence type="ECO:0000256" key="1">
    <source>
        <dbReference type="ARBA" id="ARBA00001936"/>
    </source>
</evidence>
<keyword evidence="19" id="KW-1185">Reference proteome</keyword>
<dbReference type="SUPFAM" id="SSF81631">
    <property type="entry name" value="PAP/OAS1 substrate-binding domain"/>
    <property type="match status" value="1"/>
</dbReference>
<keyword evidence="8" id="KW-0479">Metal-binding</keyword>
<dbReference type="FunFam" id="3.30.70.590:FF:000002">
    <property type="entry name" value="Nuclear poly(A) polymerase 4"/>
    <property type="match status" value="1"/>
</dbReference>
<keyword evidence="12" id="KW-0539">Nucleus</keyword>
<dbReference type="GO" id="GO:1990817">
    <property type="term" value="F:poly(A) RNA polymerase activity"/>
    <property type="evidence" value="ECO:0007669"/>
    <property type="project" value="UniProtKB-EC"/>
</dbReference>
<dbReference type="InterPro" id="IPR007010">
    <property type="entry name" value="PolA_pol_RNA-bd_dom"/>
</dbReference>
<feature type="compositionally biased region" description="Polar residues" evidence="14">
    <location>
        <begin position="545"/>
        <end position="554"/>
    </location>
</feature>
<feature type="region of interest" description="Disordered" evidence="14">
    <location>
        <begin position="493"/>
        <end position="576"/>
    </location>
</feature>
<dbReference type="Pfam" id="PF04928">
    <property type="entry name" value="PAP_central"/>
    <property type="match status" value="1"/>
</dbReference>
<keyword evidence="7" id="KW-0808">Transferase</keyword>
<dbReference type="EC" id="2.7.7.19" evidence="5"/>
<comment type="caution">
    <text evidence="18">The sequence shown here is derived from an EMBL/GenBank/DDBJ whole genome shotgun (WGS) entry which is preliminary data.</text>
</comment>
<dbReference type="GO" id="GO:0005524">
    <property type="term" value="F:ATP binding"/>
    <property type="evidence" value="ECO:0007669"/>
    <property type="project" value="UniProtKB-KW"/>
</dbReference>
<evidence type="ECO:0000313" key="18">
    <source>
        <dbReference type="EMBL" id="RAL45369.1"/>
    </source>
</evidence>
<evidence type="ECO:0000259" key="15">
    <source>
        <dbReference type="Pfam" id="PF04926"/>
    </source>
</evidence>
<dbReference type="InterPro" id="IPR043519">
    <property type="entry name" value="NT_sf"/>
</dbReference>
<dbReference type="Pfam" id="PF04926">
    <property type="entry name" value="PAP_RNA-bind"/>
    <property type="match status" value="1"/>
</dbReference>
<evidence type="ECO:0000256" key="13">
    <source>
        <dbReference type="ARBA" id="ARBA00048830"/>
    </source>
</evidence>
<dbReference type="GO" id="GO:0006397">
    <property type="term" value="P:mRNA processing"/>
    <property type="evidence" value="ECO:0007669"/>
    <property type="project" value="UniProtKB-KW"/>
</dbReference>
<evidence type="ECO:0000256" key="10">
    <source>
        <dbReference type="ARBA" id="ARBA00022840"/>
    </source>
</evidence>
<dbReference type="GO" id="GO:0031123">
    <property type="term" value="P:RNA 3'-end processing"/>
    <property type="evidence" value="ECO:0007669"/>
    <property type="project" value="InterPro"/>
</dbReference>
<evidence type="ECO:0000256" key="3">
    <source>
        <dbReference type="ARBA" id="ARBA00004123"/>
    </source>
</evidence>
<feature type="domain" description="Poly(A) polymerase central" evidence="16">
    <location>
        <begin position="218"/>
        <end position="362"/>
    </location>
</feature>
<feature type="domain" description="Poly(A) polymerase nucleotidyltransferase" evidence="17">
    <location>
        <begin position="20"/>
        <end position="213"/>
    </location>
</feature>
<comment type="cofactor">
    <cofactor evidence="2">
        <name>Mg(2+)</name>
        <dbReference type="ChEBI" id="CHEBI:18420"/>
    </cofactor>
</comment>
<dbReference type="GO" id="GO:0046872">
    <property type="term" value="F:metal ion binding"/>
    <property type="evidence" value="ECO:0007669"/>
    <property type="project" value="UniProtKB-KW"/>
</dbReference>
<evidence type="ECO:0000256" key="11">
    <source>
        <dbReference type="ARBA" id="ARBA00022842"/>
    </source>
</evidence>
<evidence type="ECO:0000259" key="16">
    <source>
        <dbReference type="Pfam" id="PF04928"/>
    </source>
</evidence>
<dbReference type="SUPFAM" id="SSF55003">
    <property type="entry name" value="PAP/Archaeal CCA-adding enzyme, C-terminal domain"/>
    <property type="match status" value="1"/>
</dbReference>
<dbReference type="Gene3D" id="3.30.460.10">
    <property type="entry name" value="Beta Polymerase, domain 2"/>
    <property type="match status" value="1"/>
</dbReference>
<dbReference type="InterPro" id="IPR048840">
    <property type="entry name" value="PolA_pol_NTPase"/>
</dbReference>
<dbReference type="PANTHER" id="PTHR10682:SF10">
    <property type="entry name" value="POLYNUCLEOTIDE ADENYLYLTRANSFERASE"/>
    <property type="match status" value="1"/>
</dbReference>
<dbReference type="Gene3D" id="3.30.70.590">
    <property type="entry name" value="Poly(A) polymerase predicted RNA binding domain"/>
    <property type="match status" value="1"/>
</dbReference>
<feature type="domain" description="Poly(A) polymerase RNA-binding" evidence="15">
    <location>
        <begin position="366"/>
        <end position="424"/>
    </location>
</feature>
<keyword evidence="6" id="KW-0507">mRNA processing</keyword>
<gene>
    <name evidence="18" type="ORF">DM860_013765</name>
</gene>
<comment type="similarity">
    <text evidence="4">Belongs to the poly(A) polymerase family.</text>
</comment>
<dbReference type="AlphaFoldDB" id="A0A328DM13"/>
<comment type="subcellular location">
    <subcellularLocation>
        <location evidence="3">Nucleus</location>
    </subcellularLocation>
</comment>
<evidence type="ECO:0000256" key="2">
    <source>
        <dbReference type="ARBA" id="ARBA00001946"/>
    </source>
</evidence>
<proteinExistence type="inferred from homology"/>
<dbReference type="PANTHER" id="PTHR10682">
    <property type="entry name" value="POLY A POLYMERASE"/>
    <property type="match status" value="1"/>
</dbReference>
<dbReference type="InterPro" id="IPR011068">
    <property type="entry name" value="NuclTrfase_I-like_C"/>
</dbReference>
<reference evidence="18 19" key="1">
    <citation type="submission" date="2018-06" db="EMBL/GenBank/DDBJ databases">
        <title>The Genome of Cuscuta australis (Dodder) Provides Insight into the Evolution of Plant Parasitism.</title>
        <authorList>
            <person name="Liu H."/>
        </authorList>
    </citation>
    <scope>NUCLEOTIDE SEQUENCE [LARGE SCALE GENOMIC DNA]</scope>
    <source>
        <strain evidence="19">cv. Yunnan</strain>
        <tissue evidence="18">Vines</tissue>
    </source>
</reference>
<dbReference type="GO" id="GO:0005634">
    <property type="term" value="C:nucleus"/>
    <property type="evidence" value="ECO:0007669"/>
    <property type="project" value="UniProtKB-SubCell"/>
</dbReference>
<comment type="catalytic activity">
    <reaction evidence="13">
        <text>RNA(n) + ATP = RNA(n)-3'-adenine ribonucleotide + diphosphate</text>
        <dbReference type="Rhea" id="RHEA:11332"/>
        <dbReference type="Rhea" id="RHEA-COMP:14527"/>
        <dbReference type="Rhea" id="RHEA-COMP:17347"/>
        <dbReference type="ChEBI" id="CHEBI:30616"/>
        <dbReference type="ChEBI" id="CHEBI:33019"/>
        <dbReference type="ChEBI" id="CHEBI:140395"/>
        <dbReference type="ChEBI" id="CHEBI:173115"/>
        <dbReference type="EC" id="2.7.7.19"/>
    </reaction>
</comment>
<accession>A0A328DM13</accession>
<dbReference type="FunFam" id="3.30.460.10:FF:000002">
    <property type="entry name" value="Poly(A) polymerase alpha, putative"/>
    <property type="match status" value="1"/>
</dbReference>
<evidence type="ECO:0000256" key="9">
    <source>
        <dbReference type="ARBA" id="ARBA00022741"/>
    </source>
</evidence>
<evidence type="ECO:0000256" key="14">
    <source>
        <dbReference type="SAM" id="MobiDB-lite"/>
    </source>
</evidence>
<dbReference type="Pfam" id="PF20750">
    <property type="entry name" value="PAP_NTPase"/>
    <property type="match status" value="1"/>
</dbReference>
<keyword evidence="9" id="KW-0547">Nucleotide-binding</keyword>
<evidence type="ECO:0000256" key="7">
    <source>
        <dbReference type="ARBA" id="ARBA00022679"/>
    </source>
</evidence>
<dbReference type="GO" id="GO:0003723">
    <property type="term" value="F:RNA binding"/>
    <property type="evidence" value="ECO:0007669"/>
    <property type="project" value="InterPro"/>
</dbReference>
<evidence type="ECO:0000256" key="6">
    <source>
        <dbReference type="ARBA" id="ARBA00022664"/>
    </source>
</evidence>
<keyword evidence="11" id="KW-0460">Magnesium</keyword>
<dbReference type="EMBL" id="NQVE01000134">
    <property type="protein sequence ID" value="RAL45369.1"/>
    <property type="molecule type" value="Genomic_DNA"/>
</dbReference>
<keyword evidence="10" id="KW-0067">ATP-binding</keyword>
<evidence type="ECO:0000256" key="4">
    <source>
        <dbReference type="ARBA" id="ARBA00010912"/>
    </source>
</evidence>
<evidence type="ECO:0000256" key="12">
    <source>
        <dbReference type="ARBA" id="ARBA00023242"/>
    </source>
</evidence>
<evidence type="ECO:0000256" key="8">
    <source>
        <dbReference type="ARBA" id="ARBA00022723"/>
    </source>
</evidence>
<evidence type="ECO:0000259" key="17">
    <source>
        <dbReference type="Pfam" id="PF20750"/>
    </source>
</evidence>
<evidence type="ECO:0000313" key="19">
    <source>
        <dbReference type="Proteomes" id="UP000249390"/>
    </source>
</evidence>
<name>A0A328DM13_9ASTE</name>
<dbReference type="Gene3D" id="1.10.1410.10">
    <property type="match status" value="1"/>
</dbReference>
<protein>
    <recommendedName>
        <fullName evidence="5">polynucleotide adenylyltransferase</fullName>
        <ecNumber evidence="5">2.7.7.19</ecNumber>
    </recommendedName>
</protein>
<dbReference type="FunFam" id="1.10.1410.10:FF:000001">
    <property type="entry name" value="Putative poly(A) polymerase gamma"/>
    <property type="match status" value="1"/>
</dbReference>
<dbReference type="InterPro" id="IPR007012">
    <property type="entry name" value="PolA_pol_cen_dom"/>
</dbReference>
<dbReference type="SUPFAM" id="SSF81301">
    <property type="entry name" value="Nucleotidyltransferase"/>
    <property type="match status" value="1"/>
</dbReference>
<evidence type="ECO:0000256" key="5">
    <source>
        <dbReference type="ARBA" id="ARBA00012388"/>
    </source>
</evidence>